<organism evidence="1 2">
    <name type="scientific">Eikenella corrodens ATCC 23834</name>
    <dbReference type="NCBI Taxonomy" id="546274"/>
    <lineage>
        <taxon>Bacteria</taxon>
        <taxon>Pseudomonadati</taxon>
        <taxon>Pseudomonadota</taxon>
        <taxon>Betaproteobacteria</taxon>
        <taxon>Neisseriales</taxon>
        <taxon>Neisseriaceae</taxon>
        <taxon>Eikenella</taxon>
    </lineage>
</organism>
<gene>
    <name evidence="1" type="ORF">EIKCOROL_00375</name>
</gene>
<dbReference type="Proteomes" id="UP000005837">
    <property type="component" value="Unassembled WGS sequence"/>
</dbReference>
<accession>C0DSQ3</accession>
<proteinExistence type="predicted"/>
<dbReference type="EMBL" id="ACEA01000006">
    <property type="protein sequence ID" value="EEG24966.1"/>
    <property type="molecule type" value="Genomic_DNA"/>
</dbReference>
<evidence type="ECO:0000313" key="1">
    <source>
        <dbReference type="EMBL" id="EEG24966.1"/>
    </source>
</evidence>
<name>C0DSQ3_EIKCO</name>
<protein>
    <submittedName>
        <fullName evidence="1">Uncharacterized protein</fullName>
    </submittedName>
</protein>
<evidence type="ECO:0000313" key="2">
    <source>
        <dbReference type="Proteomes" id="UP000005837"/>
    </source>
</evidence>
<reference evidence="1 2" key="1">
    <citation type="submission" date="2009-01" db="EMBL/GenBank/DDBJ databases">
        <authorList>
            <person name="Fulton L."/>
            <person name="Clifton S."/>
            <person name="Chinwalla A.T."/>
            <person name="Mitreva M."/>
            <person name="Sodergren E."/>
            <person name="Weinstock G."/>
            <person name="Clifton S."/>
            <person name="Dooling D.J."/>
            <person name="Fulton B."/>
            <person name="Minx P."/>
            <person name="Pepin K.H."/>
            <person name="Johnson M."/>
            <person name="Bhonagiri V."/>
            <person name="Nash W.E."/>
            <person name="Mardis E.R."/>
            <person name="Wilson R.K."/>
        </authorList>
    </citation>
    <scope>NUCLEOTIDE SEQUENCE [LARGE SCALE GENOMIC DNA]</scope>
    <source>
        <strain evidence="1 2">ATCC 23834</strain>
    </source>
</reference>
<sequence>MSFNAVKTSEVSFCEAKTPLQRSSNRFCLFARINKGYLKNHNLVSGSLIAPIKPRYLLMPA</sequence>
<dbReference type="HOGENOM" id="CLU_2915146_0_0_4"/>
<comment type="caution">
    <text evidence="1">The sequence shown here is derived from an EMBL/GenBank/DDBJ whole genome shotgun (WGS) entry which is preliminary data.</text>
</comment>
<dbReference type="AlphaFoldDB" id="C0DSQ3"/>